<organism evidence="1 2">
    <name type="scientific">Bursaphelenchus okinawaensis</name>
    <dbReference type="NCBI Taxonomy" id="465554"/>
    <lineage>
        <taxon>Eukaryota</taxon>
        <taxon>Metazoa</taxon>
        <taxon>Ecdysozoa</taxon>
        <taxon>Nematoda</taxon>
        <taxon>Chromadorea</taxon>
        <taxon>Rhabditida</taxon>
        <taxon>Tylenchina</taxon>
        <taxon>Tylenchomorpha</taxon>
        <taxon>Aphelenchoidea</taxon>
        <taxon>Aphelenchoididae</taxon>
        <taxon>Bursaphelenchus</taxon>
    </lineage>
</organism>
<dbReference type="EMBL" id="CAJFCW020000005">
    <property type="protein sequence ID" value="CAG9116796.1"/>
    <property type="molecule type" value="Genomic_DNA"/>
</dbReference>
<dbReference type="Proteomes" id="UP000614601">
    <property type="component" value="Unassembled WGS sequence"/>
</dbReference>
<dbReference type="AlphaFoldDB" id="A0A811L512"/>
<evidence type="ECO:0000313" key="2">
    <source>
        <dbReference type="Proteomes" id="UP000614601"/>
    </source>
</evidence>
<accession>A0A811L512</accession>
<reference evidence="1" key="1">
    <citation type="submission" date="2020-09" db="EMBL/GenBank/DDBJ databases">
        <authorList>
            <person name="Kikuchi T."/>
        </authorList>
    </citation>
    <scope>NUCLEOTIDE SEQUENCE</scope>
    <source>
        <strain evidence="1">SH1</strain>
    </source>
</reference>
<comment type="caution">
    <text evidence="1">The sequence shown here is derived from an EMBL/GenBank/DDBJ whole genome shotgun (WGS) entry which is preliminary data.</text>
</comment>
<dbReference type="Proteomes" id="UP000783686">
    <property type="component" value="Unassembled WGS sequence"/>
</dbReference>
<name>A0A811L512_9BILA</name>
<proteinExistence type="predicted"/>
<dbReference type="EMBL" id="CAJFDH010000005">
    <property type="protein sequence ID" value="CAD5222777.1"/>
    <property type="molecule type" value="Genomic_DNA"/>
</dbReference>
<evidence type="ECO:0000313" key="1">
    <source>
        <dbReference type="EMBL" id="CAD5222777.1"/>
    </source>
</evidence>
<protein>
    <submittedName>
        <fullName evidence="1">Uncharacterized protein</fullName>
    </submittedName>
</protein>
<gene>
    <name evidence="1" type="ORF">BOKJ2_LOCUS9813</name>
</gene>
<sequence>MAAIEQLVSCVPERIMVNLPYSEDVEIPFELKTQPKRKVNIFVSTSQRKMCLVRRNKRKGNVTFYTLKIRSYGQEASKLLVDLEMYLIVKYRCLTNGNHGRRLIPIVFSKDELVGQVPHDDPKVDKNTIQMCGGVGNINRPKINNQMRQ</sequence>
<keyword evidence="2" id="KW-1185">Reference proteome</keyword>